<protein>
    <submittedName>
        <fullName evidence="1">Uncharacterized protein</fullName>
    </submittedName>
</protein>
<keyword evidence="2" id="KW-1185">Reference proteome</keyword>
<proteinExistence type="predicted"/>
<comment type="caution">
    <text evidence="1">The sequence shown here is derived from an EMBL/GenBank/DDBJ whole genome shotgun (WGS) entry which is preliminary data.</text>
</comment>
<organism evidence="1 2">
    <name type="scientific">Catharanthus roseus</name>
    <name type="common">Madagascar periwinkle</name>
    <name type="synonym">Vinca rosea</name>
    <dbReference type="NCBI Taxonomy" id="4058"/>
    <lineage>
        <taxon>Eukaryota</taxon>
        <taxon>Viridiplantae</taxon>
        <taxon>Streptophyta</taxon>
        <taxon>Embryophyta</taxon>
        <taxon>Tracheophyta</taxon>
        <taxon>Spermatophyta</taxon>
        <taxon>Magnoliopsida</taxon>
        <taxon>eudicotyledons</taxon>
        <taxon>Gunneridae</taxon>
        <taxon>Pentapetalae</taxon>
        <taxon>asterids</taxon>
        <taxon>lamiids</taxon>
        <taxon>Gentianales</taxon>
        <taxon>Apocynaceae</taxon>
        <taxon>Rauvolfioideae</taxon>
        <taxon>Vinceae</taxon>
        <taxon>Catharanthinae</taxon>
        <taxon>Catharanthus</taxon>
    </lineage>
</organism>
<gene>
    <name evidence="1" type="ORF">M9H77_35146</name>
</gene>
<name>A0ACB9ZPF2_CATRO</name>
<sequence length="224" mass="26099">MGSSNGSRHSNLKNPLIAFLASLPSKLFYLFFLNHYNDNLHSLSPLWDWCYQHPFLLSHILFFLNVNVLFWMIDAYWTVIPVLLVHYYATHPLAEVNKYNIWRSRIVIFLTKLSSTRGVLWLDKALIEVELINTKSSEFLLSSARSNAITYLVFLMGICMPMYIDCPLRKQGMNYLGFGCYGCLFVWNNYVDIQVHDFVRLVMFAWYPGCGWSFVGALTHFPPK</sequence>
<evidence type="ECO:0000313" key="1">
    <source>
        <dbReference type="EMBL" id="KAI5649141.1"/>
    </source>
</evidence>
<accession>A0ACB9ZPF2</accession>
<evidence type="ECO:0000313" key="2">
    <source>
        <dbReference type="Proteomes" id="UP001060085"/>
    </source>
</evidence>
<dbReference type="EMBL" id="CM044708">
    <property type="protein sequence ID" value="KAI5649141.1"/>
    <property type="molecule type" value="Genomic_DNA"/>
</dbReference>
<dbReference type="Proteomes" id="UP001060085">
    <property type="component" value="Linkage Group LG08"/>
</dbReference>
<reference evidence="2" key="1">
    <citation type="journal article" date="2023" name="Nat. Plants">
        <title>Single-cell RNA sequencing provides a high-resolution roadmap for understanding the multicellular compartmentation of specialized metabolism.</title>
        <authorList>
            <person name="Sun S."/>
            <person name="Shen X."/>
            <person name="Li Y."/>
            <person name="Li Y."/>
            <person name="Wang S."/>
            <person name="Li R."/>
            <person name="Zhang H."/>
            <person name="Shen G."/>
            <person name="Guo B."/>
            <person name="Wei J."/>
            <person name="Xu J."/>
            <person name="St-Pierre B."/>
            <person name="Chen S."/>
            <person name="Sun C."/>
        </authorList>
    </citation>
    <scope>NUCLEOTIDE SEQUENCE [LARGE SCALE GENOMIC DNA]</scope>
</reference>